<evidence type="ECO:0000256" key="1">
    <source>
        <dbReference type="ARBA" id="ARBA00022737"/>
    </source>
</evidence>
<dbReference type="Gene3D" id="1.10.150.50">
    <property type="entry name" value="Transcription Factor, Ets-1"/>
    <property type="match status" value="2"/>
</dbReference>
<feature type="compositionally biased region" description="Basic and acidic residues" evidence="3">
    <location>
        <begin position="143"/>
        <end position="175"/>
    </location>
</feature>
<reference evidence="5" key="1">
    <citation type="submission" date="2020-07" db="EMBL/GenBank/DDBJ databases">
        <title>The High-quality genome of the commercially important snow crab, Chionoecetes opilio.</title>
        <authorList>
            <person name="Jeong J.-H."/>
            <person name="Ryu S."/>
        </authorList>
    </citation>
    <scope>NUCLEOTIDE SEQUENCE</scope>
    <source>
        <strain evidence="5">MADBK_172401_WGS</strain>
        <tissue evidence="5">Digestive gland</tissue>
    </source>
</reference>
<feature type="region of interest" description="Disordered" evidence="3">
    <location>
        <begin position="252"/>
        <end position="293"/>
    </location>
</feature>
<sequence>MKCEEQSSLKEAERRSEEGKRGEGKRGTDDERTPNHQKEPEKPTNAIEKVCGHQATLKEPDFEEHKNTELQRQTSTNDTRTSTTSKEGKLSEACEEEEESRGNREGEEKKIDDLKESSGKTERLQKVYWGVSRGRETTTTTSKEGKLSEACEEEEKSRGNREGEEKKIDDINESKGKSEGLQNVYWGVTRGQDLPPSVCACFEVSPSLLARVQGRLLSLLGRANRYHVPPSHPTPLGMPLEVLRRKVKEARHKLFHHSRPASSKCSQKAKSSASESSSVSESPTPLIPIRGSGNCRRVEEPCQKYWGGEDSGGTAGAEEEIELLQQYLNLQHLARSRKHSAQLRRIRDSLLLQVRSRPNSLVTAYDPALVPVPAHARTPARPAQAPKNDMQQLRDFLLDIGFVQDYSILNRHGYDLATAAHMDALDLAGAGVTEPLHRMALKHELNLMQQPPQVPEEVPETVEQWLEGLGLTDYVENFHLNGIYCPLAALNLNKRDLQLMGVYMQGHRKKILLSLTALKESLFRRQ</sequence>
<dbReference type="Proteomes" id="UP000770661">
    <property type="component" value="Unassembled WGS sequence"/>
</dbReference>
<feature type="compositionally biased region" description="Low complexity" evidence="3">
    <location>
        <begin position="74"/>
        <end position="85"/>
    </location>
</feature>
<feature type="compositionally biased region" description="Basic and acidic residues" evidence="3">
    <location>
        <begin position="1"/>
        <end position="42"/>
    </location>
</feature>
<dbReference type="SUPFAM" id="SSF47769">
    <property type="entry name" value="SAM/Pointed domain"/>
    <property type="match status" value="2"/>
</dbReference>
<dbReference type="SMART" id="SM00454">
    <property type="entry name" value="SAM"/>
    <property type="match status" value="2"/>
</dbReference>
<dbReference type="InterPro" id="IPR001660">
    <property type="entry name" value="SAM"/>
</dbReference>
<evidence type="ECO:0000256" key="2">
    <source>
        <dbReference type="ARBA" id="ARBA00023043"/>
    </source>
</evidence>
<feature type="compositionally biased region" description="Basic and acidic residues" evidence="3">
    <location>
        <begin position="56"/>
        <end position="69"/>
    </location>
</feature>
<feature type="compositionally biased region" description="Basic and acidic residues" evidence="3">
    <location>
        <begin position="100"/>
        <end position="125"/>
    </location>
</feature>
<evidence type="ECO:0000259" key="4">
    <source>
        <dbReference type="PROSITE" id="PS50105"/>
    </source>
</evidence>
<gene>
    <name evidence="5" type="primary">Caskin1</name>
    <name evidence="5" type="ORF">GWK47_015197</name>
</gene>
<feature type="region of interest" description="Disordered" evidence="3">
    <location>
        <begin position="1"/>
        <end position="175"/>
    </location>
</feature>
<evidence type="ECO:0000313" key="5">
    <source>
        <dbReference type="EMBL" id="KAG0713893.1"/>
    </source>
</evidence>
<evidence type="ECO:0000313" key="6">
    <source>
        <dbReference type="Proteomes" id="UP000770661"/>
    </source>
</evidence>
<dbReference type="PROSITE" id="PS50105">
    <property type="entry name" value="SAM_DOMAIN"/>
    <property type="match status" value="1"/>
</dbReference>
<dbReference type="InterPro" id="IPR013761">
    <property type="entry name" value="SAM/pointed_sf"/>
</dbReference>
<feature type="domain" description="SAM" evidence="4">
    <location>
        <begin position="457"/>
        <end position="521"/>
    </location>
</feature>
<evidence type="ECO:0000256" key="3">
    <source>
        <dbReference type="SAM" id="MobiDB-lite"/>
    </source>
</evidence>
<comment type="caution">
    <text evidence="5">The sequence shown here is derived from an EMBL/GenBank/DDBJ whole genome shotgun (WGS) entry which is preliminary data.</text>
</comment>
<dbReference type="PANTHER" id="PTHR24174:SF16">
    <property type="entry name" value="CASKIN-2"/>
    <property type="match status" value="1"/>
</dbReference>
<dbReference type="OrthoDB" id="196165at2759"/>
<dbReference type="AlphaFoldDB" id="A0A8J4XTK6"/>
<dbReference type="Pfam" id="PF07647">
    <property type="entry name" value="SAM_2"/>
    <property type="match status" value="1"/>
</dbReference>
<proteinExistence type="predicted"/>
<keyword evidence="6" id="KW-1185">Reference proteome</keyword>
<dbReference type="PANTHER" id="PTHR24174">
    <property type="entry name" value="ANKYRIN REPEAT AND STERILE ALPHA MOTIF DOMAIN-CONTAINING PROTEIN 1"/>
    <property type="match status" value="1"/>
</dbReference>
<dbReference type="InterPro" id="IPR033635">
    <property type="entry name" value="ANKS1/Caskin"/>
</dbReference>
<accession>A0A8J4XTK6</accession>
<name>A0A8J4XTK6_CHIOP</name>
<keyword evidence="1" id="KW-0677">Repeat</keyword>
<organism evidence="5 6">
    <name type="scientific">Chionoecetes opilio</name>
    <name type="common">Atlantic snow crab</name>
    <name type="synonym">Cancer opilio</name>
    <dbReference type="NCBI Taxonomy" id="41210"/>
    <lineage>
        <taxon>Eukaryota</taxon>
        <taxon>Metazoa</taxon>
        <taxon>Ecdysozoa</taxon>
        <taxon>Arthropoda</taxon>
        <taxon>Crustacea</taxon>
        <taxon>Multicrustacea</taxon>
        <taxon>Malacostraca</taxon>
        <taxon>Eumalacostraca</taxon>
        <taxon>Eucarida</taxon>
        <taxon>Decapoda</taxon>
        <taxon>Pleocyemata</taxon>
        <taxon>Brachyura</taxon>
        <taxon>Eubrachyura</taxon>
        <taxon>Majoidea</taxon>
        <taxon>Majidae</taxon>
        <taxon>Chionoecetes</taxon>
    </lineage>
</organism>
<feature type="compositionally biased region" description="Low complexity" evidence="3">
    <location>
        <begin position="261"/>
        <end position="282"/>
    </location>
</feature>
<dbReference type="EMBL" id="JACEEZ010020983">
    <property type="protein sequence ID" value="KAG0713893.1"/>
    <property type="molecule type" value="Genomic_DNA"/>
</dbReference>
<protein>
    <submittedName>
        <fullName evidence="5">Caskin-1</fullName>
    </submittedName>
</protein>
<keyword evidence="2" id="KW-0040">ANK repeat</keyword>